<dbReference type="Proteomes" id="UP000699462">
    <property type="component" value="Unassembled WGS sequence"/>
</dbReference>
<dbReference type="OrthoDB" id="6412411at2759"/>
<proteinExistence type="predicted"/>
<dbReference type="EMBL" id="JTDF01007294">
    <property type="protein sequence ID" value="KAF8565118.1"/>
    <property type="molecule type" value="Genomic_DNA"/>
</dbReference>
<keyword evidence="4" id="KW-1185">Reference proteome</keyword>
<comment type="caution">
    <text evidence="3">The sequence shown here is derived from an EMBL/GenBank/DDBJ whole genome shotgun (WGS) entry which is preliminary data.</text>
</comment>
<dbReference type="AlphaFoldDB" id="A0A8T0DE29"/>
<organism evidence="3 4">
    <name type="scientific">Paragonimus westermani</name>
    <dbReference type="NCBI Taxonomy" id="34504"/>
    <lineage>
        <taxon>Eukaryota</taxon>
        <taxon>Metazoa</taxon>
        <taxon>Spiralia</taxon>
        <taxon>Lophotrochozoa</taxon>
        <taxon>Platyhelminthes</taxon>
        <taxon>Trematoda</taxon>
        <taxon>Digenea</taxon>
        <taxon>Plagiorchiida</taxon>
        <taxon>Troglotremata</taxon>
        <taxon>Troglotrematidae</taxon>
        <taxon>Paragonimus</taxon>
    </lineage>
</organism>
<feature type="non-terminal residue" evidence="3">
    <location>
        <position position="619"/>
    </location>
</feature>
<name>A0A8T0DE29_9TREM</name>
<reference evidence="3 4" key="1">
    <citation type="submission" date="2019-07" db="EMBL/GenBank/DDBJ databases">
        <title>Annotation for the trematode Paragonimus westermani.</title>
        <authorList>
            <person name="Choi Y.-J."/>
        </authorList>
    </citation>
    <scope>NUCLEOTIDE SEQUENCE [LARGE SCALE GENOMIC DNA]</scope>
    <source>
        <strain evidence="3">180907_Pwestermani</strain>
    </source>
</reference>
<accession>A0A8T0DE29</accession>
<evidence type="ECO:0000259" key="2">
    <source>
        <dbReference type="SMART" id="SM01126"/>
    </source>
</evidence>
<dbReference type="Pfam" id="PF12762">
    <property type="entry name" value="DDE_Tnp_IS1595"/>
    <property type="match status" value="1"/>
</dbReference>
<dbReference type="PANTHER" id="PTHR47163">
    <property type="entry name" value="DDE_TNP_IS1595 DOMAIN-CONTAINING PROTEIN"/>
    <property type="match status" value="1"/>
</dbReference>
<evidence type="ECO:0000256" key="1">
    <source>
        <dbReference type="SAM" id="MobiDB-lite"/>
    </source>
</evidence>
<gene>
    <name evidence="3" type="ORF">P879_04452</name>
</gene>
<protein>
    <recommendedName>
        <fullName evidence="2">ISXO2-like transposase domain-containing protein</fullName>
    </recommendedName>
</protein>
<feature type="domain" description="ISXO2-like transposase" evidence="2">
    <location>
        <begin position="451"/>
        <end position="600"/>
    </location>
</feature>
<evidence type="ECO:0000313" key="3">
    <source>
        <dbReference type="EMBL" id="KAF8565118.1"/>
    </source>
</evidence>
<dbReference type="SMART" id="SM01126">
    <property type="entry name" value="DDE_Tnp_IS1595"/>
    <property type="match status" value="1"/>
</dbReference>
<dbReference type="InterPro" id="IPR024445">
    <property type="entry name" value="Tnp_ISXO2-like"/>
</dbReference>
<feature type="region of interest" description="Disordered" evidence="1">
    <location>
        <begin position="221"/>
        <end position="244"/>
    </location>
</feature>
<feature type="compositionally biased region" description="Basic and acidic residues" evidence="1">
    <location>
        <begin position="160"/>
        <end position="172"/>
    </location>
</feature>
<evidence type="ECO:0000313" key="4">
    <source>
        <dbReference type="Proteomes" id="UP000699462"/>
    </source>
</evidence>
<feature type="compositionally biased region" description="Polar residues" evidence="1">
    <location>
        <begin position="221"/>
        <end position="235"/>
    </location>
</feature>
<dbReference type="PANTHER" id="PTHR47163:SF2">
    <property type="entry name" value="SI:DKEY-17M8.2"/>
    <property type="match status" value="1"/>
</dbReference>
<feature type="region of interest" description="Disordered" evidence="1">
    <location>
        <begin position="116"/>
        <end position="196"/>
    </location>
</feature>
<dbReference type="InterPro" id="IPR053164">
    <property type="entry name" value="IS1016-like_transposase"/>
</dbReference>
<sequence length="619" mass="70647">AHPHDFVVNSSAPFSSVNDQCVSHSGLFPSPTDRIPHFTRPLGLQFRHQSARLRYAQNELDRIDFPQDEFVVVGPACVRSDDSFIQPGPSVCLGTPVDISVAPVPENISIPHPDHLSLHDSHPTCQPHMSARNGHASVQEKRTPQPAKKQKRHIPNHEFAVFRDGTDQELDRSTSNTTNPRHSSSTQRSRRRQPTADRLMQFEESVEIPADMNYTESVQPLLSSESSTVRNSNLATVDDKPGAKPERTITAKTIRRREAFSRMSKRLLCGVVEMPLGTDQSALSIEGGNRTNALEICSQVFSCRDDWLNEPGLRLVDFYHLVNDDIRLLCWLARRRLIPNRMQCNKVDCDAKLFLVPDSGNLDGWVWRCDKCRNTRSIRHRSIFTHCDMPIKTATKILYLWSIGHPRELIPYDTDSSTQDANDWLYCIREVCRETNADLKERIGGVEGATEESGYCRVVEVDESLFSCWVHDPQLGSTMRKVWLLGGVERGTERTFLARCPRNSRDAFSLIPVIREFVKPGTAIITDEWEGYAPLSQLPEGYQHYVTDRTKGILCPEQNAVHIQKITGQWSHWKRNFESLNGIRSDEFETRLDEFLWRMRHSKAILQSFNYSVTLLFEV</sequence>